<keyword evidence="2" id="KW-1185">Reference proteome</keyword>
<organism evidence="1 2">
    <name type="scientific">Paucilactobacillus wasatchensis</name>
    <dbReference type="NCBI Taxonomy" id="1335616"/>
    <lineage>
        <taxon>Bacteria</taxon>
        <taxon>Bacillati</taxon>
        <taxon>Bacillota</taxon>
        <taxon>Bacilli</taxon>
        <taxon>Lactobacillales</taxon>
        <taxon>Lactobacillaceae</taxon>
        <taxon>Paucilactobacillus</taxon>
    </lineage>
</organism>
<dbReference type="EMBL" id="AWTT01000013">
    <property type="protein sequence ID" value="KIS03659.1"/>
    <property type="molecule type" value="Genomic_DNA"/>
</dbReference>
<comment type="caution">
    <text evidence="1">The sequence shown here is derived from an EMBL/GenBank/DDBJ whole genome shotgun (WGS) entry which is preliminary data.</text>
</comment>
<dbReference type="Proteomes" id="UP000032279">
    <property type="component" value="Unassembled WGS sequence"/>
</dbReference>
<reference evidence="1 2" key="1">
    <citation type="submission" date="2013-08" db="EMBL/GenBank/DDBJ databases">
        <title>Lactobacillus wasatchii sp. WDC04, a late gas producing bacteria isolated from aged chedder cheese.</title>
        <authorList>
            <person name="Oberg C.J."/>
            <person name="Culumber M."/>
            <person name="McMahon D.J."/>
            <person name="Broadbent J.R."/>
            <person name="Oberg T.S."/>
            <person name="Ortaki F."/>
        </authorList>
    </citation>
    <scope>NUCLEOTIDE SEQUENCE [LARGE SCALE GENOMIC DNA]</scope>
    <source>
        <strain evidence="1 2">WDC04</strain>
    </source>
</reference>
<evidence type="ECO:0000313" key="2">
    <source>
        <dbReference type="Proteomes" id="UP000032279"/>
    </source>
</evidence>
<protein>
    <submittedName>
        <fullName evidence="1">Uncharacterized protein</fullName>
    </submittedName>
</protein>
<evidence type="ECO:0000313" key="1">
    <source>
        <dbReference type="EMBL" id="KIS03659.1"/>
    </source>
</evidence>
<dbReference type="OrthoDB" id="2148857at2"/>
<dbReference type="AlphaFoldDB" id="A0A0D0YWP7"/>
<dbReference type="PATRIC" id="fig|1335616.4.peg.736"/>
<dbReference type="RefSeq" id="WP_044010423.1">
    <property type="nucleotide sequence ID" value="NZ_AWTT01000013.1"/>
</dbReference>
<gene>
    <name evidence="1" type="ORF">WDC_0738</name>
</gene>
<name>A0A0D0YWP7_9LACO</name>
<sequence length="158" mass="17820">MKINVQTFVDQILGDQFKTKTEQTTVAKIEKETTIKTGLDYISQITSGNELAQFEWSVKMPDGDDASVRLETSVINLPLQDTKTITKILELDQEREVNVYLVCETPDLNRSGLRIDLCASVTALIDDQASVTKLAQEWIKTQLATIQTNRDEKKAEKK</sequence>
<proteinExistence type="predicted"/>
<dbReference type="STRING" id="1335616.WDC_0738"/>
<accession>A0A0D0YWP7</accession>